<evidence type="ECO:0000256" key="6">
    <source>
        <dbReference type="ARBA" id="ARBA00022741"/>
    </source>
</evidence>
<proteinExistence type="predicted"/>
<dbReference type="PANTHER" id="PTHR45674">
    <property type="entry name" value="DNA LIGASE 1/3 FAMILY MEMBER"/>
    <property type="match status" value="1"/>
</dbReference>
<dbReference type="SUPFAM" id="SSF56091">
    <property type="entry name" value="DNA ligase/mRNA capping enzyme, catalytic domain"/>
    <property type="match status" value="1"/>
</dbReference>
<dbReference type="PANTHER" id="PTHR45674:SF13">
    <property type="entry name" value="DNA LIGASE-RELATED"/>
    <property type="match status" value="1"/>
</dbReference>
<dbReference type="InterPro" id="IPR012310">
    <property type="entry name" value="DNA_ligase_ATP-dep_cent"/>
</dbReference>
<dbReference type="Gene3D" id="1.10.3260.10">
    <property type="entry name" value="DNA ligase, ATP-dependent, N-terminal domain"/>
    <property type="match status" value="1"/>
</dbReference>
<comment type="caution">
    <text evidence="15">The sequence shown here is derived from an EMBL/GenBank/DDBJ whole genome shotgun (WGS) entry which is preliminary data.</text>
</comment>
<dbReference type="InterPro" id="IPR012308">
    <property type="entry name" value="DNA_ligase_ATP-dep_N"/>
</dbReference>
<dbReference type="InterPro" id="IPR012340">
    <property type="entry name" value="NA-bd_OB-fold"/>
</dbReference>
<dbReference type="GO" id="GO:0046872">
    <property type="term" value="F:metal ion binding"/>
    <property type="evidence" value="ECO:0007669"/>
    <property type="project" value="UniProtKB-KW"/>
</dbReference>
<dbReference type="AlphaFoldDB" id="A0A3M9NA32"/>
<dbReference type="GO" id="GO:0003677">
    <property type="term" value="F:DNA binding"/>
    <property type="evidence" value="ECO:0007669"/>
    <property type="project" value="InterPro"/>
</dbReference>
<comment type="catalytic activity">
    <reaction evidence="13">
        <text>ATP + (deoxyribonucleotide)n-3'-hydroxyl + 5'-phospho-(deoxyribonucleotide)m = (deoxyribonucleotide)n+m + AMP + diphosphate.</text>
        <dbReference type="EC" id="6.5.1.1"/>
    </reaction>
</comment>
<dbReference type="Gene3D" id="3.30.470.30">
    <property type="entry name" value="DNA ligase/mRNA capping enzyme"/>
    <property type="match status" value="1"/>
</dbReference>
<reference evidence="15 16" key="1">
    <citation type="submission" date="2018-11" db="EMBL/GenBank/DDBJ databases">
        <title>Draft genome sequence of Ferruginibacter sp. BO-59.</title>
        <authorList>
            <person name="Im W.T."/>
        </authorList>
    </citation>
    <scope>NUCLEOTIDE SEQUENCE [LARGE SCALE GENOMIC DNA]</scope>
    <source>
        <strain evidence="15 16">BO-59</strain>
    </source>
</reference>
<dbReference type="SUPFAM" id="SSF50249">
    <property type="entry name" value="Nucleic acid-binding proteins"/>
    <property type="match status" value="1"/>
</dbReference>
<evidence type="ECO:0000256" key="7">
    <source>
        <dbReference type="ARBA" id="ARBA00022763"/>
    </source>
</evidence>
<dbReference type="InterPro" id="IPR036599">
    <property type="entry name" value="DNA_ligase_N_sf"/>
</dbReference>
<evidence type="ECO:0000256" key="4">
    <source>
        <dbReference type="ARBA" id="ARBA00022705"/>
    </source>
</evidence>
<dbReference type="InterPro" id="IPR016059">
    <property type="entry name" value="DNA_ligase_ATP-dep_CS"/>
</dbReference>
<feature type="domain" description="ATP-dependent DNA ligase family profile" evidence="14">
    <location>
        <begin position="305"/>
        <end position="435"/>
    </location>
</feature>
<dbReference type="GO" id="GO:0006310">
    <property type="term" value="P:DNA recombination"/>
    <property type="evidence" value="ECO:0007669"/>
    <property type="project" value="UniProtKB-KW"/>
</dbReference>
<keyword evidence="12" id="KW-0131">Cell cycle</keyword>
<name>A0A3M9NA32_9BACT</name>
<dbReference type="InterPro" id="IPR012309">
    <property type="entry name" value="DNA_ligase_ATP-dep_C"/>
</dbReference>
<dbReference type="Pfam" id="PF04679">
    <property type="entry name" value="DNA_ligase_A_C"/>
    <property type="match status" value="1"/>
</dbReference>
<evidence type="ECO:0000256" key="8">
    <source>
        <dbReference type="ARBA" id="ARBA00022840"/>
    </source>
</evidence>
<evidence type="ECO:0000256" key="11">
    <source>
        <dbReference type="ARBA" id="ARBA00023204"/>
    </source>
</evidence>
<evidence type="ECO:0000256" key="2">
    <source>
        <dbReference type="ARBA" id="ARBA00022598"/>
    </source>
</evidence>
<evidence type="ECO:0000256" key="10">
    <source>
        <dbReference type="ARBA" id="ARBA00023172"/>
    </source>
</evidence>
<dbReference type="PROSITE" id="PS50160">
    <property type="entry name" value="DNA_LIGASE_A3"/>
    <property type="match status" value="1"/>
</dbReference>
<gene>
    <name evidence="15" type="ORF">EFY79_15650</name>
</gene>
<protein>
    <recommendedName>
        <fullName evidence="1">DNA ligase (ATP)</fullName>
        <ecNumber evidence="1">6.5.1.1</ecNumber>
    </recommendedName>
</protein>
<dbReference type="InterPro" id="IPR050191">
    <property type="entry name" value="ATP-dep_DNA_ligase"/>
</dbReference>
<dbReference type="GO" id="GO:0006281">
    <property type="term" value="P:DNA repair"/>
    <property type="evidence" value="ECO:0007669"/>
    <property type="project" value="UniProtKB-KW"/>
</dbReference>
<dbReference type="NCBIfam" id="NF006701">
    <property type="entry name" value="PRK09247.1"/>
    <property type="match status" value="1"/>
</dbReference>
<keyword evidence="11" id="KW-0234">DNA repair</keyword>
<accession>A0A3M9NA32</accession>
<dbReference type="Pfam" id="PF04675">
    <property type="entry name" value="DNA_ligase_A_N"/>
    <property type="match status" value="1"/>
</dbReference>
<dbReference type="CDD" id="cd07897">
    <property type="entry name" value="Adenylation_DNA_ligase_Bac1"/>
    <property type="match status" value="1"/>
</dbReference>
<keyword evidence="4" id="KW-0235">DNA replication</keyword>
<dbReference type="EMBL" id="RJJR01000013">
    <property type="protein sequence ID" value="RNI34649.1"/>
    <property type="molecule type" value="Genomic_DNA"/>
</dbReference>
<keyword evidence="10" id="KW-0233">DNA recombination</keyword>
<keyword evidence="8" id="KW-0067">ATP-binding</keyword>
<evidence type="ECO:0000256" key="3">
    <source>
        <dbReference type="ARBA" id="ARBA00022618"/>
    </source>
</evidence>
<evidence type="ECO:0000313" key="16">
    <source>
        <dbReference type="Proteomes" id="UP000267223"/>
    </source>
</evidence>
<evidence type="ECO:0000256" key="13">
    <source>
        <dbReference type="ARBA" id="ARBA00034003"/>
    </source>
</evidence>
<keyword evidence="3" id="KW-0132">Cell division</keyword>
<keyword evidence="9" id="KW-0460">Magnesium</keyword>
<keyword evidence="6" id="KW-0547">Nucleotide-binding</keyword>
<dbReference type="GO" id="GO:0005524">
    <property type="term" value="F:ATP binding"/>
    <property type="evidence" value="ECO:0007669"/>
    <property type="project" value="UniProtKB-KW"/>
</dbReference>
<dbReference type="InterPro" id="IPR026333">
    <property type="entry name" value="ATP_dep_DNA_lig_pp_1105_fam"/>
</dbReference>
<dbReference type="Proteomes" id="UP000267223">
    <property type="component" value="Unassembled WGS sequence"/>
</dbReference>
<dbReference type="GO" id="GO:0006260">
    <property type="term" value="P:DNA replication"/>
    <property type="evidence" value="ECO:0007669"/>
    <property type="project" value="UniProtKB-KW"/>
</dbReference>
<keyword evidence="16" id="KW-1185">Reference proteome</keyword>
<dbReference type="CDD" id="cd07972">
    <property type="entry name" value="OBF_DNA_ligase_Arch_LigB"/>
    <property type="match status" value="1"/>
</dbReference>
<dbReference type="SUPFAM" id="SSF117018">
    <property type="entry name" value="ATP-dependent DNA ligase DNA-binding domain"/>
    <property type="match status" value="1"/>
</dbReference>
<dbReference type="GO" id="GO:0051301">
    <property type="term" value="P:cell division"/>
    <property type="evidence" value="ECO:0007669"/>
    <property type="project" value="UniProtKB-KW"/>
</dbReference>
<dbReference type="OrthoDB" id="9767858at2"/>
<dbReference type="EC" id="6.5.1.1" evidence="1"/>
<dbReference type="Gene3D" id="2.40.50.140">
    <property type="entry name" value="Nucleic acid-binding proteins"/>
    <property type="match status" value="1"/>
</dbReference>
<evidence type="ECO:0000256" key="5">
    <source>
        <dbReference type="ARBA" id="ARBA00022723"/>
    </source>
</evidence>
<dbReference type="PROSITE" id="PS00697">
    <property type="entry name" value="DNA_LIGASE_A1"/>
    <property type="match status" value="1"/>
</dbReference>
<dbReference type="GO" id="GO:0003910">
    <property type="term" value="F:DNA ligase (ATP) activity"/>
    <property type="evidence" value="ECO:0007669"/>
    <property type="project" value="UniProtKB-EC"/>
</dbReference>
<organism evidence="15 16">
    <name type="scientific">Hanamia caeni</name>
    <dbReference type="NCBI Taxonomy" id="2294116"/>
    <lineage>
        <taxon>Bacteria</taxon>
        <taxon>Pseudomonadati</taxon>
        <taxon>Bacteroidota</taxon>
        <taxon>Chitinophagia</taxon>
        <taxon>Chitinophagales</taxon>
        <taxon>Chitinophagaceae</taxon>
        <taxon>Hanamia</taxon>
    </lineage>
</organism>
<sequence length="532" mass="61594">MQLFAELVNELSSSTKTNDKLQSLVDYFATGPDEDKVWVIALFSGRRPRRSVNLKLMRQWCIELAQIPDWLFTECHHTVGDFSETLALLLSKTETLQHENQNLSYYLQKLISIEKEDEAVKKNFIVESWKQMNAGEKFVFDKLITGAFRIGVSQKTIVNALAKVVNVSPSIIAHRISGNWDPLTTSFNELLNETVAVTDFSKPYPFYLAYAIDDSVENLGAPELWQAEWKWDGIRGQMIKRNNELFVWSRGEELMTDKFPEYCILKDLLPDGVVLDGEIIPAVDGKPLPFAVLQTRIGRKNISKKQLQEAPISFFAYDLLEYNYEDWREKSLIERRNQLEEILSPIQNKAIQISEVIEFNSWHDLGELRKKSRNKNSEGIMLKRKDSVYKVGRKRGDWWKWKIDPLTIDCVMVYAAKGSGRRSNLYTDYTFAVKDGNELITFTKAYSGLTDKEFAQIDYFVKRNSLEKFGPVRTVKPELVFEIAFEGIAASNRHKSGVALRFPRMNRWRKDKTVEEINTLDDLKEMLRLYGK</sequence>
<keyword evidence="2 15" id="KW-0436">Ligase</keyword>
<evidence type="ECO:0000256" key="9">
    <source>
        <dbReference type="ARBA" id="ARBA00022842"/>
    </source>
</evidence>
<keyword evidence="5" id="KW-0479">Metal-binding</keyword>
<evidence type="ECO:0000256" key="12">
    <source>
        <dbReference type="ARBA" id="ARBA00023306"/>
    </source>
</evidence>
<evidence type="ECO:0000256" key="1">
    <source>
        <dbReference type="ARBA" id="ARBA00012727"/>
    </source>
</evidence>
<dbReference type="NCBIfam" id="TIGR04120">
    <property type="entry name" value="DNA_lig_bact"/>
    <property type="match status" value="1"/>
</dbReference>
<keyword evidence="7" id="KW-0227">DNA damage</keyword>
<evidence type="ECO:0000259" key="14">
    <source>
        <dbReference type="PROSITE" id="PS50160"/>
    </source>
</evidence>
<dbReference type="Pfam" id="PF01068">
    <property type="entry name" value="DNA_ligase_A_M"/>
    <property type="match status" value="1"/>
</dbReference>
<evidence type="ECO:0000313" key="15">
    <source>
        <dbReference type="EMBL" id="RNI34649.1"/>
    </source>
</evidence>